<gene>
    <name evidence="1" type="ORF">METZ01_LOCUS505996</name>
</gene>
<protein>
    <submittedName>
        <fullName evidence="1">Uncharacterized protein</fullName>
    </submittedName>
</protein>
<dbReference type="EMBL" id="UINC01223798">
    <property type="protein sequence ID" value="SVE53142.1"/>
    <property type="molecule type" value="Genomic_DNA"/>
</dbReference>
<organism evidence="1">
    <name type="scientific">marine metagenome</name>
    <dbReference type="NCBI Taxonomy" id="408172"/>
    <lineage>
        <taxon>unclassified sequences</taxon>
        <taxon>metagenomes</taxon>
        <taxon>ecological metagenomes</taxon>
    </lineage>
</organism>
<dbReference type="AlphaFoldDB" id="A0A383E8H8"/>
<feature type="non-terminal residue" evidence="1">
    <location>
        <position position="1"/>
    </location>
</feature>
<sequence>RKFTYQNQDLILFSELIDPKEKRVPFNFFPQDIEIGQLISIILGKNDINRIDSWFINYPEGTQDINGFQIPPKTLLIKGDSYIEFILKKLTLI</sequence>
<proteinExistence type="predicted"/>
<evidence type="ECO:0000313" key="1">
    <source>
        <dbReference type="EMBL" id="SVE53142.1"/>
    </source>
</evidence>
<reference evidence="1" key="1">
    <citation type="submission" date="2018-05" db="EMBL/GenBank/DDBJ databases">
        <authorList>
            <person name="Lanie J.A."/>
            <person name="Ng W.-L."/>
            <person name="Kazmierczak K.M."/>
            <person name="Andrzejewski T.M."/>
            <person name="Davidsen T.M."/>
            <person name="Wayne K.J."/>
            <person name="Tettelin H."/>
            <person name="Glass J.I."/>
            <person name="Rusch D."/>
            <person name="Podicherti R."/>
            <person name="Tsui H.-C.T."/>
            <person name="Winkler M.E."/>
        </authorList>
    </citation>
    <scope>NUCLEOTIDE SEQUENCE</scope>
</reference>
<name>A0A383E8H8_9ZZZZ</name>
<accession>A0A383E8H8</accession>